<evidence type="ECO:0000256" key="8">
    <source>
        <dbReference type="ARBA" id="ARBA00023267"/>
    </source>
</evidence>
<evidence type="ECO:0000256" key="3">
    <source>
        <dbReference type="ARBA" id="ARBA00017562"/>
    </source>
</evidence>
<dbReference type="InterPro" id="IPR001882">
    <property type="entry name" value="Biotin_BS"/>
</dbReference>
<dbReference type="InterPro" id="IPR050709">
    <property type="entry name" value="Biotin_Carboxyl_Carrier/Decarb"/>
</dbReference>
<dbReference type="GO" id="GO:0003989">
    <property type="term" value="F:acetyl-CoA carboxylase activity"/>
    <property type="evidence" value="ECO:0007669"/>
    <property type="project" value="InterPro"/>
</dbReference>
<comment type="pathway">
    <text evidence="2 9">Lipid metabolism; fatty acid biosynthesis.</text>
</comment>
<sequence length="85" mass="8973">AAAGLVELKAPMVGTFYSRPNPEEPLFVTPGAHVSEGDSVCMIEAMKMFNTLKAPVSGKVVSVNVQNEEAVGYGDVLMVFEPDAS</sequence>
<dbReference type="PROSITE" id="PS50968">
    <property type="entry name" value="BIOTINYL_LIPOYL"/>
    <property type="match status" value="1"/>
</dbReference>
<dbReference type="AlphaFoldDB" id="A0A930UE83"/>
<evidence type="ECO:0000256" key="4">
    <source>
        <dbReference type="ARBA" id="ARBA00022516"/>
    </source>
</evidence>
<keyword evidence="4 9" id="KW-0444">Lipid biosynthesis</keyword>
<dbReference type="PRINTS" id="PR01071">
    <property type="entry name" value="ACOABIOTINCC"/>
</dbReference>
<dbReference type="GO" id="GO:0009317">
    <property type="term" value="C:acetyl-CoA carboxylase complex"/>
    <property type="evidence" value="ECO:0007669"/>
    <property type="project" value="InterPro"/>
</dbReference>
<dbReference type="CDD" id="cd06850">
    <property type="entry name" value="biotinyl_domain"/>
    <property type="match status" value="1"/>
</dbReference>
<evidence type="ECO:0000313" key="11">
    <source>
        <dbReference type="EMBL" id="MBF2734817.1"/>
    </source>
</evidence>
<evidence type="ECO:0000259" key="10">
    <source>
        <dbReference type="PROSITE" id="PS50968"/>
    </source>
</evidence>
<dbReference type="InterPro" id="IPR011053">
    <property type="entry name" value="Single_hybrid_motif"/>
</dbReference>
<dbReference type="Pfam" id="PF00364">
    <property type="entry name" value="Biotin_lipoyl"/>
    <property type="match status" value="1"/>
</dbReference>
<protein>
    <recommendedName>
        <fullName evidence="3 9">Biotin carboxyl carrier protein of acetyl-CoA carboxylase</fullName>
    </recommendedName>
</protein>
<dbReference type="PANTHER" id="PTHR45266">
    <property type="entry name" value="OXALOACETATE DECARBOXYLASE ALPHA CHAIN"/>
    <property type="match status" value="1"/>
</dbReference>
<dbReference type="EMBL" id="JADHEI010000028">
    <property type="protein sequence ID" value="MBF2734817.1"/>
    <property type="molecule type" value="Genomic_DNA"/>
</dbReference>
<name>A0A930UE83_9GAMM</name>
<reference evidence="11" key="1">
    <citation type="submission" date="2020-10" db="EMBL/GenBank/DDBJ databases">
        <title>An improved Amphimedon queenslandica hologenome assembly reveals how three proteobacterial symbionts can extend the metabolic phenotypic of their marine sponge host.</title>
        <authorList>
            <person name="Degnan B."/>
            <person name="Degnan S."/>
            <person name="Xiang X."/>
        </authorList>
    </citation>
    <scope>NUCLEOTIDE SEQUENCE</scope>
    <source>
        <strain evidence="11">AqS2</strain>
    </source>
</reference>
<evidence type="ECO:0000256" key="1">
    <source>
        <dbReference type="ARBA" id="ARBA00003761"/>
    </source>
</evidence>
<feature type="domain" description="Lipoyl-binding" evidence="10">
    <location>
        <begin position="5"/>
        <end position="81"/>
    </location>
</feature>
<evidence type="ECO:0000313" key="12">
    <source>
        <dbReference type="Proteomes" id="UP000604381"/>
    </source>
</evidence>
<keyword evidence="6 9" id="KW-0443">Lipid metabolism</keyword>
<evidence type="ECO:0000256" key="9">
    <source>
        <dbReference type="RuleBase" id="RU364072"/>
    </source>
</evidence>
<evidence type="ECO:0000256" key="6">
    <source>
        <dbReference type="ARBA" id="ARBA00023098"/>
    </source>
</evidence>
<dbReference type="Proteomes" id="UP000604381">
    <property type="component" value="Unassembled WGS sequence"/>
</dbReference>
<accession>A0A930UE83</accession>
<comment type="function">
    <text evidence="1 9">This protein is a component of the acetyl coenzyme A carboxylase complex; first, biotin carboxylase catalyzes the carboxylation of the carrier protein and then the transcarboxylase transfers the carboxyl group to form malonyl-CoA.</text>
</comment>
<evidence type="ECO:0000256" key="5">
    <source>
        <dbReference type="ARBA" id="ARBA00022832"/>
    </source>
</evidence>
<dbReference type="Gene3D" id="2.40.50.100">
    <property type="match status" value="1"/>
</dbReference>
<gene>
    <name evidence="11" type="ORF">ISN26_01810</name>
</gene>
<keyword evidence="7 9" id="KW-0275">Fatty acid biosynthesis</keyword>
<proteinExistence type="predicted"/>
<dbReference type="InterPro" id="IPR000089">
    <property type="entry name" value="Biotin_lipoyl"/>
</dbReference>
<keyword evidence="5 9" id="KW-0276">Fatty acid metabolism</keyword>
<feature type="non-terminal residue" evidence="11">
    <location>
        <position position="1"/>
    </location>
</feature>
<comment type="caution">
    <text evidence="11">The sequence shown here is derived from an EMBL/GenBank/DDBJ whole genome shotgun (WGS) entry which is preliminary data.</text>
</comment>
<keyword evidence="12" id="KW-1185">Reference proteome</keyword>
<dbReference type="SUPFAM" id="SSF51230">
    <property type="entry name" value="Single hybrid motif"/>
    <property type="match status" value="1"/>
</dbReference>
<dbReference type="PROSITE" id="PS00188">
    <property type="entry name" value="BIOTIN"/>
    <property type="match status" value="1"/>
</dbReference>
<dbReference type="InterPro" id="IPR001249">
    <property type="entry name" value="AcCoA_biotinCC"/>
</dbReference>
<dbReference type="PANTHER" id="PTHR45266:SF3">
    <property type="entry name" value="OXALOACETATE DECARBOXYLASE ALPHA CHAIN"/>
    <property type="match status" value="1"/>
</dbReference>
<organism evidence="11 12">
    <name type="scientific">Candidatus Amphirhobacter heronislandensis</name>
    <dbReference type="NCBI Taxonomy" id="1732024"/>
    <lineage>
        <taxon>Bacteria</taxon>
        <taxon>Pseudomonadati</taxon>
        <taxon>Pseudomonadota</taxon>
        <taxon>Gammaproteobacteria</taxon>
        <taxon>Candidatus Tethybacterales</taxon>
        <taxon>Candidatus Tethybacteraceae</taxon>
        <taxon>Candidatus Amphirhobacter</taxon>
    </lineage>
</organism>
<evidence type="ECO:0000256" key="2">
    <source>
        <dbReference type="ARBA" id="ARBA00005194"/>
    </source>
</evidence>
<dbReference type="GO" id="GO:0006633">
    <property type="term" value="P:fatty acid biosynthetic process"/>
    <property type="evidence" value="ECO:0007669"/>
    <property type="project" value="UniProtKB-KW"/>
</dbReference>
<evidence type="ECO:0000256" key="7">
    <source>
        <dbReference type="ARBA" id="ARBA00023160"/>
    </source>
</evidence>
<keyword evidence="8 9" id="KW-0092">Biotin</keyword>